<evidence type="ECO:0000256" key="1">
    <source>
        <dbReference type="SAM" id="Phobius"/>
    </source>
</evidence>
<dbReference type="EMBL" id="JAPFFJ010000016">
    <property type="protein sequence ID" value="KAJ6408580.1"/>
    <property type="molecule type" value="Genomic_DNA"/>
</dbReference>
<evidence type="ECO:0000313" key="2">
    <source>
        <dbReference type="EMBL" id="KAJ6408580.1"/>
    </source>
</evidence>
<keyword evidence="1" id="KW-0812">Transmembrane</keyword>
<dbReference type="AlphaFoldDB" id="A0AAD6NXE5"/>
<protein>
    <submittedName>
        <fullName evidence="2">Uncharacterized protein</fullName>
    </submittedName>
</protein>
<gene>
    <name evidence="2" type="ORF">OIU84_011832</name>
</gene>
<keyword evidence="1" id="KW-1133">Transmembrane helix</keyword>
<comment type="caution">
    <text evidence="2">The sequence shown here is derived from an EMBL/GenBank/DDBJ whole genome shotgun (WGS) entry which is preliminary data.</text>
</comment>
<keyword evidence="3" id="KW-1185">Reference proteome</keyword>
<organism evidence="2 3">
    <name type="scientific">Salix udensis</name>
    <dbReference type="NCBI Taxonomy" id="889485"/>
    <lineage>
        <taxon>Eukaryota</taxon>
        <taxon>Viridiplantae</taxon>
        <taxon>Streptophyta</taxon>
        <taxon>Embryophyta</taxon>
        <taxon>Tracheophyta</taxon>
        <taxon>Spermatophyta</taxon>
        <taxon>Magnoliopsida</taxon>
        <taxon>eudicotyledons</taxon>
        <taxon>Gunneridae</taxon>
        <taxon>Pentapetalae</taxon>
        <taxon>rosids</taxon>
        <taxon>fabids</taxon>
        <taxon>Malpighiales</taxon>
        <taxon>Salicaceae</taxon>
        <taxon>Saliceae</taxon>
        <taxon>Salix</taxon>
    </lineage>
</organism>
<feature type="transmembrane region" description="Helical" evidence="1">
    <location>
        <begin position="46"/>
        <end position="68"/>
    </location>
</feature>
<keyword evidence="1" id="KW-0472">Membrane</keyword>
<feature type="transmembrane region" description="Helical" evidence="1">
    <location>
        <begin position="12"/>
        <end position="34"/>
    </location>
</feature>
<proteinExistence type="predicted"/>
<reference evidence="2 3" key="1">
    <citation type="journal article" date="2023" name="Int. J. Mol. Sci.">
        <title>De Novo Assembly and Annotation of 11 Diverse Shrub Willow (Salix) Genomes Reveals Novel Gene Organization in Sex-Linked Regions.</title>
        <authorList>
            <person name="Hyden B."/>
            <person name="Feng K."/>
            <person name="Yates T.B."/>
            <person name="Jawdy S."/>
            <person name="Cereghino C."/>
            <person name="Smart L.B."/>
            <person name="Muchero W."/>
        </authorList>
    </citation>
    <scope>NUCLEOTIDE SEQUENCE [LARGE SCALE GENOMIC DNA]</scope>
    <source>
        <tissue evidence="2">Shoot tip</tissue>
    </source>
</reference>
<accession>A0AAD6NXE5</accession>
<dbReference type="Proteomes" id="UP001162972">
    <property type="component" value="Chromosome 6"/>
</dbReference>
<name>A0AAD6NXE5_9ROSI</name>
<evidence type="ECO:0000313" key="3">
    <source>
        <dbReference type="Proteomes" id="UP001162972"/>
    </source>
</evidence>
<sequence length="111" mass="12246">MLAGRVQSANQFSPMGIAFSPILWLLMLHMLSIVTGRKQRLMGARVILVGLPCLSQSIQVMMTAASIIERQRYSHFHSPASPLSLVHCGDLVPTEVESAAESEVEDWKVLE</sequence>